<comment type="similarity">
    <text evidence="1">Belongs to the glycosyl hydrolase 25 family.</text>
</comment>
<accession>A0A060C7P3</accession>
<evidence type="ECO:0000256" key="1">
    <source>
        <dbReference type="ARBA" id="ARBA00010646"/>
    </source>
</evidence>
<dbReference type="GO" id="GO:0009253">
    <property type="term" value="P:peptidoglycan catabolic process"/>
    <property type="evidence" value="ECO:0007669"/>
    <property type="project" value="InterPro"/>
</dbReference>
<name>A0A060C7P3_9BIFI</name>
<dbReference type="EMBL" id="KF121744">
    <property type="protein sequence ID" value="AIA89035.1"/>
    <property type="molecule type" value="Genomic_DNA"/>
</dbReference>
<dbReference type="PANTHER" id="PTHR34135">
    <property type="entry name" value="LYSOZYME"/>
    <property type="match status" value="1"/>
</dbReference>
<reference evidence="2" key="1">
    <citation type="journal article" date="2013" name="Environ. Microbiol.">
        <title>Seasonally variable intestinal metagenomes of the red palm weevil (Rhynchophorus ferrugineus).</title>
        <authorList>
            <person name="Jia S."/>
            <person name="Zhang X."/>
            <person name="Zhang G."/>
            <person name="Yin A."/>
            <person name="Zhang S."/>
            <person name="Li F."/>
            <person name="Wang L."/>
            <person name="Zhao D."/>
            <person name="Yun Q."/>
            <person name="Tala"/>
            <person name="Wang J."/>
            <person name="Sun G."/>
            <person name="Baabdullah M."/>
            <person name="Yu X."/>
            <person name="Hu S."/>
            <person name="Al-Mssallem I.S."/>
            <person name="Yu J."/>
        </authorList>
    </citation>
    <scope>NUCLEOTIDE SEQUENCE</scope>
</reference>
<dbReference type="InterPro" id="IPR002053">
    <property type="entry name" value="Glyco_hydro_25"/>
</dbReference>
<organism evidence="2">
    <name type="scientific">uncultured Bifidobacterium sp</name>
    <dbReference type="NCBI Taxonomy" id="165187"/>
    <lineage>
        <taxon>Bacteria</taxon>
        <taxon>Bacillati</taxon>
        <taxon>Actinomycetota</taxon>
        <taxon>Actinomycetes</taxon>
        <taxon>Bifidobacteriales</taxon>
        <taxon>Bifidobacteriaceae</taxon>
        <taxon>Bifidobacterium</taxon>
        <taxon>environmental samples</taxon>
    </lineage>
</organism>
<feature type="non-terminal residue" evidence="2">
    <location>
        <position position="135"/>
    </location>
</feature>
<dbReference type="PANTHER" id="PTHR34135:SF2">
    <property type="entry name" value="LYSOZYME"/>
    <property type="match status" value="1"/>
</dbReference>
<dbReference type="GO" id="GO:0016998">
    <property type="term" value="P:cell wall macromolecule catabolic process"/>
    <property type="evidence" value="ECO:0007669"/>
    <property type="project" value="InterPro"/>
</dbReference>
<dbReference type="InterPro" id="IPR017853">
    <property type="entry name" value="GH"/>
</dbReference>
<dbReference type="GO" id="GO:0003796">
    <property type="term" value="F:lysozyme activity"/>
    <property type="evidence" value="ECO:0007669"/>
    <property type="project" value="InterPro"/>
</dbReference>
<dbReference type="PROSITE" id="PS51904">
    <property type="entry name" value="GLYCOSYL_HYDROL_F25_2"/>
    <property type="match status" value="1"/>
</dbReference>
<evidence type="ECO:0000313" key="2">
    <source>
        <dbReference type="EMBL" id="AIA89035.1"/>
    </source>
</evidence>
<protein>
    <submittedName>
        <fullName evidence="2">CAZy families GH25 protein</fullName>
    </submittedName>
</protein>
<proteinExistence type="inferred from homology"/>
<sequence length="135" mass="15242">RKPYRTSPGARNWGIPFGVYLYSYAYNVTTAAEEGANVAALLKKAGVSPSDLSYPIYYDLEDWTWTNSAGVAVHVPPTSTKTYEAMINAWYQKLNSAGYTNLGVYSYTNRLERVLKSSSIWYQNAWSLSTIRRMS</sequence>
<dbReference type="AlphaFoldDB" id="A0A060C7P3"/>
<dbReference type="GO" id="GO:0016052">
    <property type="term" value="P:carbohydrate catabolic process"/>
    <property type="evidence" value="ECO:0007669"/>
    <property type="project" value="TreeGrafter"/>
</dbReference>
<feature type="non-terminal residue" evidence="2">
    <location>
        <position position="1"/>
    </location>
</feature>
<dbReference type="Gene3D" id="3.20.20.80">
    <property type="entry name" value="Glycosidases"/>
    <property type="match status" value="1"/>
</dbReference>
<dbReference type="SUPFAM" id="SSF51445">
    <property type="entry name" value="(Trans)glycosidases"/>
    <property type="match status" value="1"/>
</dbReference>